<evidence type="ECO:0000313" key="2">
    <source>
        <dbReference type="EMBL" id="CRK88677.1"/>
    </source>
</evidence>
<feature type="signal peptide" evidence="1">
    <location>
        <begin position="1"/>
        <end position="16"/>
    </location>
</feature>
<reference evidence="2 3" key="1">
    <citation type="submission" date="2015-04" db="EMBL/GenBank/DDBJ databases">
        <authorList>
            <person name="Syromyatnikov M.Y."/>
            <person name="Popov V.N."/>
        </authorList>
    </citation>
    <scope>NUCLEOTIDE SEQUENCE [LARGE SCALE GENOMIC DNA]</scope>
</reference>
<proteinExistence type="predicted"/>
<name>A0A1J1HKW8_9DIPT</name>
<dbReference type="Gene3D" id="3.80.10.10">
    <property type="entry name" value="Ribonuclease Inhibitor"/>
    <property type="match status" value="1"/>
</dbReference>
<organism evidence="2 3">
    <name type="scientific">Clunio marinus</name>
    <dbReference type="NCBI Taxonomy" id="568069"/>
    <lineage>
        <taxon>Eukaryota</taxon>
        <taxon>Metazoa</taxon>
        <taxon>Ecdysozoa</taxon>
        <taxon>Arthropoda</taxon>
        <taxon>Hexapoda</taxon>
        <taxon>Insecta</taxon>
        <taxon>Pterygota</taxon>
        <taxon>Neoptera</taxon>
        <taxon>Endopterygota</taxon>
        <taxon>Diptera</taxon>
        <taxon>Nematocera</taxon>
        <taxon>Chironomoidea</taxon>
        <taxon>Chironomidae</taxon>
        <taxon>Clunio</taxon>
    </lineage>
</organism>
<protein>
    <submittedName>
        <fullName evidence="2">CLUMA_CG002382, isoform A</fullName>
    </submittedName>
</protein>
<keyword evidence="3" id="KW-1185">Reference proteome</keyword>
<dbReference type="EMBL" id="CVRI01000009">
    <property type="protein sequence ID" value="CRK88677.1"/>
    <property type="molecule type" value="Genomic_DNA"/>
</dbReference>
<dbReference type="Proteomes" id="UP000183832">
    <property type="component" value="Unassembled WGS sequence"/>
</dbReference>
<keyword evidence="1" id="KW-0732">Signal</keyword>
<evidence type="ECO:0000256" key="1">
    <source>
        <dbReference type="SAM" id="SignalP"/>
    </source>
</evidence>
<dbReference type="AlphaFoldDB" id="A0A1J1HKW8"/>
<sequence>MKIFALLLVVIATANCAELRCTYKTLDFVRPYYECDGRVTTSASDFEVSTVQGDHEEGKGMNDIIGVVIRDCSLEKMPRKLGVWFRNFREFGLFDIQNFPNFQRVDFSEYRQLRVFRAKNLRQVTRVPKDTFFDLTALEELYLDNMVNMENLDGDLLMNLRGLRVFSAQGPNKIKQISRGFFDNQSRTLSEINFQRTNLKRITYTIFNLRDLTSANFVGAGCLDKWYQTPNMPETLFDDIRNKCQDTTNTRALTRANYIVMNESSSSESSSD</sequence>
<dbReference type="SUPFAM" id="SSF52058">
    <property type="entry name" value="L domain-like"/>
    <property type="match status" value="1"/>
</dbReference>
<gene>
    <name evidence="2" type="ORF">CLUMA_CG002382</name>
</gene>
<evidence type="ECO:0000313" key="3">
    <source>
        <dbReference type="Proteomes" id="UP000183832"/>
    </source>
</evidence>
<feature type="chain" id="PRO_5012317369" evidence="1">
    <location>
        <begin position="17"/>
        <end position="272"/>
    </location>
</feature>
<accession>A0A1J1HKW8</accession>
<dbReference type="InterPro" id="IPR032675">
    <property type="entry name" value="LRR_dom_sf"/>
</dbReference>